<proteinExistence type="predicted"/>
<comment type="caution">
    <text evidence="1">The sequence shown here is derived from an EMBL/GenBank/DDBJ whole genome shotgun (WGS) entry which is preliminary data.</text>
</comment>
<evidence type="ECO:0000313" key="1">
    <source>
        <dbReference type="EMBL" id="KAG0436392.1"/>
    </source>
</evidence>
<protein>
    <submittedName>
        <fullName evidence="1">Uncharacterized protein</fullName>
    </submittedName>
</protein>
<sequence>MLHHGSGDPSAQERRRSVVPVASHPIRDVGSRAPRARPAAPASAGPPVSQSFPSPRTFPKSRIPRNLPRPRFVLTLPSPQRHRRQLGRPLATCPKAVSPCRGSEGDSARRGREDGRGPWGTRSGSHKLE</sequence>
<dbReference type="EMBL" id="JABSTQ010006977">
    <property type="protein sequence ID" value="KAG0436392.1"/>
    <property type="molecule type" value="Genomic_DNA"/>
</dbReference>
<keyword evidence="2" id="KW-1185">Reference proteome</keyword>
<reference evidence="1 2" key="1">
    <citation type="journal article" date="2020" name="Cell">
        <title>Large-Scale Comparative Analyses of Tick Genomes Elucidate Their Genetic Diversity and Vector Capacities.</title>
        <authorList>
            <consortium name="Tick Genome and Microbiome Consortium (TIGMIC)"/>
            <person name="Jia N."/>
            <person name="Wang J."/>
            <person name="Shi W."/>
            <person name="Du L."/>
            <person name="Sun Y."/>
            <person name="Zhan W."/>
            <person name="Jiang J.F."/>
            <person name="Wang Q."/>
            <person name="Zhang B."/>
            <person name="Ji P."/>
            <person name="Bell-Sakyi L."/>
            <person name="Cui X.M."/>
            <person name="Yuan T.T."/>
            <person name="Jiang B.G."/>
            <person name="Yang W.F."/>
            <person name="Lam T.T."/>
            <person name="Chang Q.C."/>
            <person name="Ding S.J."/>
            <person name="Wang X.J."/>
            <person name="Zhu J.G."/>
            <person name="Ruan X.D."/>
            <person name="Zhao L."/>
            <person name="Wei J.T."/>
            <person name="Ye R.Z."/>
            <person name="Que T.C."/>
            <person name="Du C.H."/>
            <person name="Zhou Y.H."/>
            <person name="Cheng J.X."/>
            <person name="Dai P.F."/>
            <person name="Guo W.B."/>
            <person name="Han X.H."/>
            <person name="Huang E.J."/>
            <person name="Li L.F."/>
            <person name="Wei W."/>
            <person name="Gao Y.C."/>
            <person name="Liu J.Z."/>
            <person name="Shao H.Z."/>
            <person name="Wang X."/>
            <person name="Wang C.C."/>
            <person name="Yang T.C."/>
            <person name="Huo Q.B."/>
            <person name="Li W."/>
            <person name="Chen H.Y."/>
            <person name="Chen S.E."/>
            <person name="Zhou L.G."/>
            <person name="Ni X.B."/>
            <person name="Tian J.H."/>
            <person name="Sheng Y."/>
            <person name="Liu T."/>
            <person name="Pan Y.S."/>
            <person name="Xia L.Y."/>
            <person name="Li J."/>
            <person name="Zhao F."/>
            <person name="Cao W.C."/>
        </authorList>
    </citation>
    <scope>NUCLEOTIDE SEQUENCE [LARGE SCALE GENOMIC DNA]</scope>
    <source>
        <strain evidence="1">Iper-2018</strain>
    </source>
</reference>
<gene>
    <name evidence="1" type="ORF">HPB47_017969</name>
</gene>
<organism evidence="1 2">
    <name type="scientific">Ixodes persulcatus</name>
    <name type="common">Taiga tick</name>
    <dbReference type="NCBI Taxonomy" id="34615"/>
    <lineage>
        <taxon>Eukaryota</taxon>
        <taxon>Metazoa</taxon>
        <taxon>Ecdysozoa</taxon>
        <taxon>Arthropoda</taxon>
        <taxon>Chelicerata</taxon>
        <taxon>Arachnida</taxon>
        <taxon>Acari</taxon>
        <taxon>Parasitiformes</taxon>
        <taxon>Ixodida</taxon>
        <taxon>Ixodoidea</taxon>
        <taxon>Ixodidae</taxon>
        <taxon>Ixodinae</taxon>
        <taxon>Ixodes</taxon>
    </lineage>
</organism>
<evidence type="ECO:0000313" key="2">
    <source>
        <dbReference type="Proteomes" id="UP000805193"/>
    </source>
</evidence>
<dbReference type="Proteomes" id="UP000805193">
    <property type="component" value="Unassembled WGS sequence"/>
</dbReference>
<accession>A0AC60QLY1</accession>
<name>A0AC60QLY1_IXOPE</name>